<sequence length="364" mass="41281">MCCMPYCVCEKKKIYRKRVFQTKKRVRSNVSGTVREKKNSKMFRTTLSRLAPASRCFSSGRAVLQNENKKVTKHIDFLSKFYSPELLQSIKITESLVDPKEYLEMKKRGGHEISKVAPSNPVEDYSKSDPKWEEAILYPNQANNRTPYPEIPQIQGADRTDLKLRFDTAAATTTKGGPAVNDQFFDQLHKLTGMEPWYMKKLYVRPIVMKRVSCQTSKGKIPNFYALTVVGDKNGMIGLGEGKSRDGMRTALYKAHWNAIKNLGPIPRYENRTIIGDIDYKFHAVKLFIKSAPAGFGLRVNPNIFEVCQAAGIKDLRGKVYKSRNPMNVVKGFVEALTKQTSLEDLAAGRGKKLVDLRKVYYSA</sequence>
<dbReference type="Proteomes" id="UP000326582">
    <property type="component" value="Chromosome 1"/>
</dbReference>
<keyword evidence="1" id="KW-0689">Ribosomal protein</keyword>
<keyword evidence="1" id="KW-0687">Ribonucleoprotein</keyword>
<protein>
    <submittedName>
        <fullName evidence="1">37S ribosomal protein</fullName>
    </submittedName>
</protein>
<reference evidence="2" key="1">
    <citation type="journal article" date="2019" name="MBio">
        <title>Comparative genomics for the elucidation of multidrug resistance (MDR) in Candida lusitaniae.</title>
        <authorList>
            <person name="Kannan A."/>
            <person name="Asner S.A."/>
            <person name="Trachsel E."/>
            <person name="Kelly S."/>
            <person name="Parker J."/>
            <person name="Sanglard D."/>
        </authorList>
    </citation>
    <scope>NUCLEOTIDE SEQUENCE [LARGE SCALE GENOMIC DNA]</scope>
    <source>
        <strain evidence="2">P1</strain>
    </source>
</reference>
<evidence type="ECO:0000313" key="2">
    <source>
        <dbReference type="Proteomes" id="UP000326582"/>
    </source>
</evidence>
<keyword evidence="2" id="KW-1185">Reference proteome</keyword>
<evidence type="ECO:0000313" key="1">
    <source>
        <dbReference type="EMBL" id="QFZ25158.1"/>
    </source>
</evidence>
<name>A0ACD0WCC8_CLALS</name>
<dbReference type="EMBL" id="CP038484">
    <property type="protein sequence ID" value="QFZ25158.1"/>
    <property type="molecule type" value="Genomic_DNA"/>
</dbReference>
<gene>
    <name evidence="1" type="ORF">EJF14_10246</name>
</gene>
<accession>A0ACD0WCC8</accession>
<organism evidence="1 2">
    <name type="scientific">Clavispora lusitaniae</name>
    <name type="common">Candida lusitaniae</name>
    <dbReference type="NCBI Taxonomy" id="36911"/>
    <lineage>
        <taxon>Eukaryota</taxon>
        <taxon>Fungi</taxon>
        <taxon>Dikarya</taxon>
        <taxon>Ascomycota</taxon>
        <taxon>Saccharomycotina</taxon>
        <taxon>Pichiomycetes</taxon>
        <taxon>Metschnikowiaceae</taxon>
        <taxon>Clavispora</taxon>
    </lineage>
</organism>
<proteinExistence type="predicted"/>